<dbReference type="GO" id="GO:0005886">
    <property type="term" value="C:plasma membrane"/>
    <property type="evidence" value="ECO:0007669"/>
    <property type="project" value="TreeGrafter"/>
</dbReference>
<accession>A0A6L4WR77</accession>
<dbReference type="EMBL" id="WFKJ01000037">
    <property type="protein sequence ID" value="KAB7889326.1"/>
    <property type="molecule type" value="Genomic_DNA"/>
</dbReference>
<dbReference type="EMBL" id="WFKK01000036">
    <property type="protein sequence ID" value="KAB7886995.1"/>
    <property type="molecule type" value="Genomic_DNA"/>
</dbReference>
<dbReference type="SUPFAM" id="SSF82693">
    <property type="entry name" value="Multidrug efflux transporter AcrB pore domain, PN1, PN2, PC1 and PC2 subdomains"/>
    <property type="match status" value="2"/>
</dbReference>
<feature type="transmembrane region" description="Helical" evidence="1">
    <location>
        <begin position="333"/>
        <end position="352"/>
    </location>
</feature>
<dbReference type="Proteomes" id="UP000472839">
    <property type="component" value="Unassembled WGS sequence"/>
</dbReference>
<feature type="transmembrane region" description="Helical" evidence="1">
    <location>
        <begin position="959"/>
        <end position="977"/>
    </location>
</feature>
<dbReference type="Proteomes" id="UP000461010">
    <property type="component" value="Unassembled WGS sequence"/>
</dbReference>
<sequence length="1022" mass="114162">MDITSFALKKDKVTIVFTLLLFIYGLISFMDLPRAKDPGFIIRTATVVTYFPGASAKRVEQLVTDKLEKNIQEMPEIDFIKSTSKSGVSIIFVNILEKHKQMRPIWDSLRRKVDNAKRELPSGVSTPIVNDEFGDVYGTLISISSDGLSPKELENIADDTKDVFLRLDEVAKINILGIQSQRVHIEFDNSKLASLNLSASYLKTILESKNIVLSGGSVRVDSSRLSIEPSGNYNNLKEIENTLIPLNTGESIYLKDVAVVSYSYKDPTSYLVNKDAKNSLVLAISMKKDGDIIKLGKKIDELQEKVQSKLPLGVELDRLFNEPKIVDNIISNFVNNLLQAMALVIIVMLLSLGLRSGLIVAVLIPMSILTSFIIMSIFDIWLDQVSLAALIISLGLLVDSAIVMSESIMVLMQKGKTVVEASIQSAKELRVPLLTSALTTSAAFLPIFLAKSMTGEYTTSIFKVVTIVLLSSWVLALTLTPVLSKYFMKKDIKKAEVENFIYKGYRKFLNFILNFRLLTITIIILVFFGSFILLDKVPQKFFPDSSENTFTVEIQLPVGTAIETTIKDLSVIENFIQEKYMKENNKEVTNFVTFIGESAPRFWLAYNQELASSEYSTILVNTKDFTSKSRIKKEIESFAKSRFPNMQVDAKDLSNGPPVTKPIEIRISGKDIDILFKMASNIKQELTKIDGVKNISDDWGLKNKKLIVNIDEAKALKEGISNFDIALSLQTALSGFEVTTFRKEDKLIPIVLRSNQSSKESINALESINVYAQSSGKNIPLSQVASIQTVYEESKIIRRDRSKTVTIGAYVKDGYSAMAIFEQIQPWLDDYSSSFELGYYYSFGGEYEASGKANKSIAVNIPIAFMIILLLMVTQFNSIRKPLIILSTIPLGMIGVSFGLYVMDSYFGFMTLLGIISLAGIVINNAIVLLERIKTEEEDNKRNSYDAIIEACISRFRPILLTTITTVFGLIPLWYSGGAMWEPMAIAIIFGLMFSTILTLGFVPVLYSLLFKIKKQKVDNVK</sequence>
<dbReference type="SUPFAM" id="SSF82714">
    <property type="entry name" value="Multidrug efflux transporter AcrB TolC docking domain, DN and DC subdomains"/>
    <property type="match status" value="2"/>
</dbReference>
<protein>
    <submittedName>
        <fullName evidence="2">MMPL family transporter</fullName>
    </submittedName>
</protein>
<dbReference type="Gene3D" id="3.30.70.1430">
    <property type="entry name" value="Multidrug efflux transporter AcrB pore domain"/>
    <property type="match status" value="2"/>
</dbReference>
<dbReference type="Gene3D" id="3.30.2090.10">
    <property type="entry name" value="Multidrug efflux transporter AcrB TolC docking domain, DN and DC subdomains"/>
    <property type="match status" value="2"/>
</dbReference>
<feature type="transmembrane region" description="Helical" evidence="1">
    <location>
        <begin position="508"/>
        <end position="534"/>
    </location>
</feature>
<organism evidence="2 5">
    <name type="scientific">Poseidonibacter ostreae</name>
    <dbReference type="NCBI Taxonomy" id="2654171"/>
    <lineage>
        <taxon>Bacteria</taxon>
        <taxon>Pseudomonadati</taxon>
        <taxon>Campylobacterota</taxon>
        <taxon>Epsilonproteobacteria</taxon>
        <taxon>Campylobacterales</taxon>
        <taxon>Arcobacteraceae</taxon>
        <taxon>Poseidonibacter</taxon>
    </lineage>
</organism>
<dbReference type="Pfam" id="PF00873">
    <property type="entry name" value="ACR_tran"/>
    <property type="match status" value="1"/>
</dbReference>
<keyword evidence="1" id="KW-0812">Transmembrane</keyword>
<feature type="transmembrane region" description="Helical" evidence="1">
    <location>
        <begin position="387"/>
        <end position="411"/>
    </location>
</feature>
<evidence type="ECO:0000313" key="4">
    <source>
        <dbReference type="Proteomes" id="UP000461010"/>
    </source>
</evidence>
<dbReference type="PRINTS" id="PR00702">
    <property type="entry name" value="ACRIFLAVINRP"/>
</dbReference>
<dbReference type="Gene3D" id="3.30.70.1320">
    <property type="entry name" value="Multidrug efflux transporter AcrB pore domain like"/>
    <property type="match status" value="1"/>
</dbReference>
<evidence type="ECO:0000313" key="5">
    <source>
        <dbReference type="Proteomes" id="UP000472839"/>
    </source>
</evidence>
<dbReference type="InterPro" id="IPR027463">
    <property type="entry name" value="AcrB_DN_DC_subdom"/>
</dbReference>
<feature type="transmembrane region" description="Helical" evidence="1">
    <location>
        <begin position="857"/>
        <end position="876"/>
    </location>
</feature>
<dbReference type="Gene3D" id="1.20.1640.10">
    <property type="entry name" value="Multidrug efflux transporter AcrB transmembrane domain"/>
    <property type="match status" value="2"/>
</dbReference>
<dbReference type="Gene3D" id="3.30.70.1440">
    <property type="entry name" value="Multidrug efflux transporter AcrB pore domain"/>
    <property type="match status" value="1"/>
</dbReference>
<reference evidence="4 5" key="1">
    <citation type="submission" date="2019-10" db="EMBL/GenBank/DDBJ databases">
        <title>Poseidonibacter ostreae sp. nov., isolated from the gut of the Ostrea denselamellosa.</title>
        <authorList>
            <person name="Choi A."/>
        </authorList>
    </citation>
    <scope>NUCLEOTIDE SEQUENCE [LARGE SCALE GENOMIC DNA]</scope>
    <source>
        <strain evidence="2 5">SJOD-M-33</strain>
        <strain evidence="3 4">SJOD-M-5</strain>
    </source>
</reference>
<name>A0A6L4WR77_9BACT</name>
<gene>
    <name evidence="3" type="ORF">GBG18_11270</name>
    <name evidence="2" type="ORF">GBG19_11420</name>
</gene>
<evidence type="ECO:0000256" key="1">
    <source>
        <dbReference type="SAM" id="Phobius"/>
    </source>
</evidence>
<keyword evidence="4" id="KW-1185">Reference proteome</keyword>
<feature type="transmembrane region" description="Helical" evidence="1">
    <location>
        <begin position="983"/>
        <end position="1007"/>
    </location>
</feature>
<dbReference type="GO" id="GO:0042910">
    <property type="term" value="F:xenobiotic transmembrane transporter activity"/>
    <property type="evidence" value="ECO:0007669"/>
    <property type="project" value="TreeGrafter"/>
</dbReference>
<feature type="transmembrane region" description="Helical" evidence="1">
    <location>
        <begin position="359"/>
        <end position="381"/>
    </location>
</feature>
<dbReference type="PANTHER" id="PTHR32063">
    <property type="match status" value="1"/>
</dbReference>
<feature type="transmembrane region" description="Helical" evidence="1">
    <location>
        <begin position="431"/>
        <end position="449"/>
    </location>
</feature>
<evidence type="ECO:0000313" key="3">
    <source>
        <dbReference type="EMBL" id="KAB7889326.1"/>
    </source>
</evidence>
<feature type="transmembrane region" description="Helical" evidence="1">
    <location>
        <begin position="12"/>
        <end position="30"/>
    </location>
</feature>
<dbReference type="InterPro" id="IPR001036">
    <property type="entry name" value="Acrflvin-R"/>
</dbReference>
<dbReference type="RefSeq" id="WP_152191154.1">
    <property type="nucleotide sequence ID" value="NZ_WFKI01000016.1"/>
</dbReference>
<keyword evidence="1" id="KW-1133">Transmembrane helix</keyword>
<dbReference type="SUPFAM" id="SSF82866">
    <property type="entry name" value="Multidrug efflux transporter AcrB transmembrane domain"/>
    <property type="match status" value="2"/>
</dbReference>
<feature type="transmembrane region" description="Helical" evidence="1">
    <location>
        <begin position="461"/>
        <end position="487"/>
    </location>
</feature>
<proteinExistence type="predicted"/>
<dbReference type="PANTHER" id="PTHR32063:SF18">
    <property type="entry name" value="CATION EFFLUX SYSTEM PROTEIN"/>
    <property type="match status" value="1"/>
</dbReference>
<dbReference type="AlphaFoldDB" id="A0A6L4WR77"/>
<evidence type="ECO:0000313" key="2">
    <source>
        <dbReference type="EMBL" id="KAB7886995.1"/>
    </source>
</evidence>
<feature type="transmembrane region" description="Helical" evidence="1">
    <location>
        <begin position="909"/>
        <end position="930"/>
    </location>
</feature>
<keyword evidence="1" id="KW-0472">Membrane</keyword>
<comment type="caution">
    <text evidence="2">The sequence shown here is derived from an EMBL/GenBank/DDBJ whole genome shotgun (WGS) entry which is preliminary data.</text>
</comment>
<feature type="transmembrane region" description="Helical" evidence="1">
    <location>
        <begin position="883"/>
        <end position="903"/>
    </location>
</feature>